<comment type="caution">
    <text evidence="4">The sequence shown here is derived from an EMBL/GenBank/DDBJ whole genome shotgun (WGS) entry which is preliminary data.</text>
</comment>
<dbReference type="Proteomes" id="UP000276223">
    <property type="component" value="Unassembled WGS sequence"/>
</dbReference>
<dbReference type="SUPFAM" id="SSF51905">
    <property type="entry name" value="FAD/NAD(P)-binding domain"/>
    <property type="match status" value="1"/>
</dbReference>
<dbReference type="GO" id="GO:0016491">
    <property type="term" value="F:oxidoreductase activity"/>
    <property type="evidence" value="ECO:0007669"/>
    <property type="project" value="UniProtKB-KW"/>
</dbReference>
<name>A0A3N1VJH9_9BACT</name>
<feature type="domain" description="FAD/NAD(P)-binding" evidence="3">
    <location>
        <begin position="7"/>
        <end position="285"/>
    </location>
</feature>
<dbReference type="PANTHER" id="PTHR48105">
    <property type="entry name" value="THIOREDOXIN REDUCTASE 1-RELATED-RELATED"/>
    <property type="match status" value="1"/>
</dbReference>
<dbReference type="InterPro" id="IPR023753">
    <property type="entry name" value="FAD/NAD-binding_dom"/>
</dbReference>
<evidence type="ECO:0000313" key="5">
    <source>
        <dbReference type="Proteomes" id="UP000276223"/>
    </source>
</evidence>
<gene>
    <name evidence="4" type="ORF">EDC27_0206</name>
</gene>
<dbReference type="Pfam" id="PF07992">
    <property type="entry name" value="Pyr_redox_2"/>
    <property type="match status" value="1"/>
</dbReference>
<dbReference type="PRINTS" id="PR00469">
    <property type="entry name" value="PNDRDTASEII"/>
</dbReference>
<organism evidence="4 5">
    <name type="scientific">Desulfosoma caldarium</name>
    <dbReference type="NCBI Taxonomy" id="610254"/>
    <lineage>
        <taxon>Bacteria</taxon>
        <taxon>Pseudomonadati</taxon>
        <taxon>Thermodesulfobacteriota</taxon>
        <taxon>Syntrophobacteria</taxon>
        <taxon>Syntrophobacterales</taxon>
        <taxon>Syntrophobacteraceae</taxon>
        <taxon>Desulfosoma</taxon>
    </lineage>
</organism>
<evidence type="ECO:0000313" key="4">
    <source>
        <dbReference type="EMBL" id="ROR02953.1"/>
    </source>
</evidence>
<proteinExistence type="predicted"/>
<dbReference type="EMBL" id="RJVA01000009">
    <property type="protein sequence ID" value="ROR02953.1"/>
    <property type="molecule type" value="Genomic_DNA"/>
</dbReference>
<keyword evidence="1" id="KW-0285">Flavoprotein</keyword>
<keyword evidence="5" id="KW-1185">Reference proteome</keyword>
<dbReference type="OrthoDB" id="9806179at2"/>
<dbReference type="InterPro" id="IPR036188">
    <property type="entry name" value="FAD/NAD-bd_sf"/>
</dbReference>
<accession>A0A3N1VJH9</accession>
<dbReference type="InterPro" id="IPR050097">
    <property type="entry name" value="Ferredoxin-NADP_redctase_2"/>
</dbReference>
<keyword evidence="2" id="KW-0560">Oxidoreductase</keyword>
<dbReference type="RefSeq" id="WP_123288757.1">
    <property type="nucleotide sequence ID" value="NZ_RJVA01000009.1"/>
</dbReference>
<sequence>MKKHSCDVAILGTGPAGLQAAIHAARKKVSVAVVGKVTKSSAYRAHVENFCCIPHATGEDLLAQGRHQAEKFGAVFFDQDVVQARRVDGHFELDLEGGDRIEAKALILAMGISRKKLGVPGERELLGKGVSYCVECDANFFRGAPVAVVGCESAAVSGALTLLFYTDHVHLICEALQVADNLVEKLRHSAVKLHEGRKVLEIVGSSAVEAVVLDDGTRIPVQGVFIERGAKGALEIATALGVSLDTESFQYVVTNKKQETNIPGVYAAGDICGPPWQIAKAVGEGCVAGLEAADFVRKLS</sequence>
<evidence type="ECO:0000256" key="1">
    <source>
        <dbReference type="ARBA" id="ARBA00022630"/>
    </source>
</evidence>
<dbReference type="PRINTS" id="PR00368">
    <property type="entry name" value="FADPNR"/>
</dbReference>
<protein>
    <submittedName>
        <fullName evidence="4">Thioredoxin reductase (NADPH)</fullName>
    </submittedName>
</protein>
<evidence type="ECO:0000256" key="2">
    <source>
        <dbReference type="ARBA" id="ARBA00023002"/>
    </source>
</evidence>
<evidence type="ECO:0000259" key="3">
    <source>
        <dbReference type="Pfam" id="PF07992"/>
    </source>
</evidence>
<reference evidence="4 5" key="1">
    <citation type="submission" date="2018-11" db="EMBL/GenBank/DDBJ databases">
        <title>Genomic Encyclopedia of Type Strains, Phase IV (KMG-IV): sequencing the most valuable type-strain genomes for metagenomic binning, comparative biology and taxonomic classification.</title>
        <authorList>
            <person name="Goeker M."/>
        </authorList>
    </citation>
    <scope>NUCLEOTIDE SEQUENCE [LARGE SCALE GENOMIC DNA]</scope>
    <source>
        <strain evidence="4 5">DSM 22027</strain>
    </source>
</reference>
<dbReference type="AlphaFoldDB" id="A0A3N1VJH9"/>
<dbReference type="Gene3D" id="3.50.50.60">
    <property type="entry name" value="FAD/NAD(P)-binding domain"/>
    <property type="match status" value="2"/>
</dbReference>